<comment type="caution">
    <text evidence="4">The sequence shown here is derived from an EMBL/GenBank/DDBJ whole genome shotgun (WGS) entry which is preliminary data.</text>
</comment>
<feature type="chain" id="PRO_5042986335" description="Glutaminase A" evidence="1">
    <location>
        <begin position="18"/>
        <end position="684"/>
    </location>
</feature>
<feature type="domain" description="Glutaminase A N-terminal" evidence="3">
    <location>
        <begin position="103"/>
        <end position="166"/>
    </location>
</feature>
<evidence type="ECO:0000313" key="4">
    <source>
        <dbReference type="EMBL" id="KAK0315285.1"/>
    </source>
</evidence>
<dbReference type="InterPro" id="IPR052743">
    <property type="entry name" value="Glutaminase_GtaA"/>
</dbReference>
<protein>
    <recommendedName>
        <fullName evidence="6">Glutaminase A</fullName>
    </recommendedName>
</protein>
<sequence>MHYTLPCLAALAGVCHAQSSFSPLRPPALPLAVRSPYMNTWQQAGSDGGNGGYLAGEWPSFWMGQLTGWTGFIRVDNVTYNWLGGSNQSALYVEQTKYEYTATKSIFTMNAGGLVDMTVTFLSPVIPDGLLRASLPYTYLNVDVVSADGAQHEVQLYTDISAEWVWHLCIWGPQRDCSVELWNDYAERHARISQCGVFGSVFSIYGGFSIFGRFSVFVRLCFVRIFALLSFIGVIECYRVLHYPVSSIKECVQFEGANGNQTVPCLWTSYFDSSAAAVGYFYNDYKDGETIADAFDQKVANDSKAAGGDDYTSLTSLAARQAFGSLVFTNTPDAPYVFLKEISSDGNIQTVDVIFPFHPIAIYLNPTLLRYMLDPLLINQEAGYWPYMFSIHDLGSSFPNATGHNDGNGILRLTPRLEMKLTLWLDEVQPLEECGDMIIMTLAYAQRTNDNAYLSQHYKILKQWNEYLVQAALIPANQISTDDFAGALANQTNLALKGIIGIEAFAQIANRTGHAADGANYTQIAHNYITQWETYGINNATITPHAELSYGNASSYVLLYNLYADAELGLQLVPQSVYDMQSAFYPTMLNEYGVPLDTRHTYTKNDWELFCAAVASSSTKAQFLSTIAKWLGETPTNFAFTDLYDTITGDYPTSAIFIARPVVGGMYSLLALNSAPSSGYVTPN</sequence>
<keyword evidence="1" id="KW-0732">Signal</keyword>
<dbReference type="Pfam" id="PF16335">
    <property type="entry name" value="GtaA_6_Hairpin"/>
    <property type="match status" value="1"/>
</dbReference>
<dbReference type="EMBL" id="JASUXU010000051">
    <property type="protein sequence ID" value="KAK0315285.1"/>
    <property type="molecule type" value="Genomic_DNA"/>
</dbReference>
<dbReference type="Pfam" id="PF17168">
    <property type="entry name" value="DUF5127"/>
    <property type="match status" value="2"/>
</dbReference>
<evidence type="ECO:0008006" key="6">
    <source>
        <dbReference type="Google" id="ProtNLM"/>
    </source>
</evidence>
<name>A0AAN6FF73_9PEZI</name>
<evidence type="ECO:0000259" key="3">
    <source>
        <dbReference type="Pfam" id="PF17168"/>
    </source>
</evidence>
<dbReference type="PANTHER" id="PTHR31987">
    <property type="entry name" value="GLUTAMINASE A-RELATED"/>
    <property type="match status" value="1"/>
</dbReference>
<accession>A0AAN6FF73</accession>
<feature type="domain" description="Glutaminase A N-terminal" evidence="3">
    <location>
        <begin position="250"/>
        <end position="302"/>
    </location>
</feature>
<evidence type="ECO:0000256" key="1">
    <source>
        <dbReference type="SAM" id="SignalP"/>
    </source>
</evidence>
<gene>
    <name evidence="4" type="ORF">LTR82_012612</name>
</gene>
<dbReference type="Proteomes" id="UP001168146">
    <property type="component" value="Unassembled WGS sequence"/>
</dbReference>
<feature type="signal peptide" evidence="1">
    <location>
        <begin position="1"/>
        <end position="17"/>
    </location>
</feature>
<evidence type="ECO:0000259" key="2">
    <source>
        <dbReference type="Pfam" id="PF16335"/>
    </source>
</evidence>
<evidence type="ECO:0000313" key="5">
    <source>
        <dbReference type="Proteomes" id="UP001168146"/>
    </source>
</evidence>
<proteinExistence type="predicted"/>
<reference evidence="4" key="1">
    <citation type="submission" date="2021-12" db="EMBL/GenBank/DDBJ databases">
        <title>Black yeast isolated from Biological Soil Crust.</title>
        <authorList>
            <person name="Kurbessoian T."/>
        </authorList>
    </citation>
    <scope>NUCLEOTIDE SEQUENCE</scope>
    <source>
        <strain evidence="4">CCFEE 5208</strain>
    </source>
</reference>
<feature type="domain" description="Glutaminase A central" evidence="2">
    <location>
        <begin position="308"/>
        <end position="670"/>
    </location>
</feature>
<dbReference type="InterPro" id="IPR032514">
    <property type="entry name" value="GtaA_central"/>
</dbReference>
<dbReference type="InterPro" id="IPR033433">
    <property type="entry name" value="GtaA_N"/>
</dbReference>
<dbReference type="AlphaFoldDB" id="A0AAN6FF73"/>
<organism evidence="4 5">
    <name type="scientific">Friedmanniomyces endolithicus</name>
    <dbReference type="NCBI Taxonomy" id="329885"/>
    <lineage>
        <taxon>Eukaryota</taxon>
        <taxon>Fungi</taxon>
        <taxon>Dikarya</taxon>
        <taxon>Ascomycota</taxon>
        <taxon>Pezizomycotina</taxon>
        <taxon>Dothideomycetes</taxon>
        <taxon>Dothideomycetidae</taxon>
        <taxon>Mycosphaerellales</taxon>
        <taxon>Teratosphaeriaceae</taxon>
        <taxon>Friedmanniomyces</taxon>
    </lineage>
</organism>
<dbReference type="PANTHER" id="PTHR31987:SF1">
    <property type="entry name" value="GLUTAMINASE A"/>
    <property type="match status" value="1"/>
</dbReference>